<evidence type="ECO:0000256" key="4">
    <source>
        <dbReference type="ARBA" id="ARBA00022989"/>
    </source>
</evidence>
<feature type="transmembrane region" description="Helical" evidence="6">
    <location>
        <begin position="12"/>
        <end position="35"/>
    </location>
</feature>
<keyword evidence="9" id="KW-1185">Reference proteome</keyword>
<feature type="domain" description="EamA" evidence="7">
    <location>
        <begin position="158"/>
        <end position="291"/>
    </location>
</feature>
<comment type="similarity">
    <text evidence="2">Belongs to the EamA transporter family.</text>
</comment>
<feature type="transmembrane region" description="Helical" evidence="6">
    <location>
        <begin position="219"/>
        <end position="240"/>
    </location>
</feature>
<feature type="transmembrane region" description="Helical" evidence="6">
    <location>
        <begin position="73"/>
        <end position="95"/>
    </location>
</feature>
<dbReference type="InterPro" id="IPR050638">
    <property type="entry name" value="AA-Vitamin_Transporters"/>
</dbReference>
<dbReference type="RefSeq" id="WP_012937009.1">
    <property type="nucleotide sequence ID" value="NC_013739.1"/>
</dbReference>
<feature type="transmembrane region" description="Helical" evidence="6">
    <location>
        <begin position="101"/>
        <end position="120"/>
    </location>
</feature>
<reference evidence="9" key="2">
    <citation type="submission" date="2010-01" db="EMBL/GenBank/DDBJ databases">
        <title>The complete genome of Conexibacter woesei DSM 14684.</title>
        <authorList>
            <consortium name="US DOE Joint Genome Institute (JGI-PGF)"/>
            <person name="Lucas S."/>
            <person name="Copeland A."/>
            <person name="Lapidus A."/>
            <person name="Glavina del Rio T."/>
            <person name="Dalin E."/>
            <person name="Tice H."/>
            <person name="Bruce D."/>
            <person name="Goodwin L."/>
            <person name="Pitluck S."/>
            <person name="Kyrpides N."/>
            <person name="Mavromatis K."/>
            <person name="Ivanova N."/>
            <person name="Mikhailova N."/>
            <person name="Chertkov O."/>
            <person name="Brettin T."/>
            <person name="Detter J.C."/>
            <person name="Han C."/>
            <person name="Larimer F."/>
            <person name="Land M."/>
            <person name="Hauser L."/>
            <person name="Markowitz V."/>
            <person name="Cheng J.-F."/>
            <person name="Hugenholtz P."/>
            <person name="Woyke T."/>
            <person name="Wu D."/>
            <person name="Pukall R."/>
            <person name="Steenblock K."/>
            <person name="Schneider S."/>
            <person name="Klenk H.-P."/>
            <person name="Eisen J.A."/>
        </authorList>
    </citation>
    <scope>NUCLEOTIDE SEQUENCE [LARGE SCALE GENOMIC DNA]</scope>
    <source>
        <strain evidence="9">DSM 14684 / CIP 108061 / JCM 11494 / NBRC 100937 / ID131577</strain>
    </source>
</reference>
<accession>D3F0M4</accession>
<keyword evidence="3 6" id="KW-0812">Transmembrane</keyword>
<evidence type="ECO:0000256" key="1">
    <source>
        <dbReference type="ARBA" id="ARBA00004141"/>
    </source>
</evidence>
<feature type="transmembrane region" description="Helical" evidence="6">
    <location>
        <begin position="132"/>
        <end position="151"/>
    </location>
</feature>
<dbReference type="InterPro" id="IPR000620">
    <property type="entry name" value="EamA_dom"/>
</dbReference>
<evidence type="ECO:0000259" key="7">
    <source>
        <dbReference type="Pfam" id="PF00892"/>
    </source>
</evidence>
<dbReference type="EMBL" id="CP001854">
    <property type="protein sequence ID" value="ADB53958.1"/>
    <property type="molecule type" value="Genomic_DNA"/>
</dbReference>
<reference evidence="8 9" key="1">
    <citation type="journal article" date="2010" name="Stand. Genomic Sci.">
        <title>Complete genome sequence of Conexibacter woesei type strain (ID131577).</title>
        <authorList>
            <person name="Pukall R."/>
            <person name="Lapidus A."/>
            <person name="Glavina Del Rio T."/>
            <person name="Copeland A."/>
            <person name="Tice H."/>
            <person name="Cheng J.-F."/>
            <person name="Lucas S."/>
            <person name="Chen F."/>
            <person name="Nolan M."/>
            <person name="Bruce D."/>
            <person name="Goodwin L."/>
            <person name="Pitluck S."/>
            <person name="Mavromatis K."/>
            <person name="Ivanova N."/>
            <person name="Ovchinnikova G."/>
            <person name="Pati A."/>
            <person name="Chen A."/>
            <person name="Palaniappan K."/>
            <person name="Land M."/>
            <person name="Hauser L."/>
            <person name="Chang Y.-J."/>
            <person name="Jeffries C.D."/>
            <person name="Chain P."/>
            <person name="Meincke L."/>
            <person name="Sims D."/>
            <person name="Brettin T."/>
            <person name="Detter J.C."/>
            <person name="Rohde M."/>
            <person name="Goeker M."/>
            <person name="Bristow J."/>
            <person name="Eisen J.A."/>
            <person name="Markowitz V."/>
            <person name="Kyrpides N.C."/>
            <person name="Klenk H.-P."/>
            <person name="Hugenholtz P."/>
        </authorList>
    </citation>
    <scope>NUCLEOTIDE SEQUENCE [LARGE SCALE GENOMIC DNA]</scope>
    <source>
        <strain evidence="9">DSM 14684 / CIP 108061 / JCM 11494 / NBRC 100937 / ID131577</strain>
    </source>
</reference>
<protein>
    <recommendedName>
        <fullName evidence="7">EamA domain-containing protein</fullName>
    </recommendedName>
</protein>
<evidence type="ECO:0000256" key="2">
    <source>
        <dbReference type="ARBA" id="ARBA00007362"/>
    </source>
</evidence>
<proteinExistence type="inferred from homology"/>
<dbReference type="eggNOG" id="COG0697">
    <property type="taxonomic scope" value="Bacteria"/>
</dbReference>
<feature type="transmembrane region" description="Helical" evidence="6">
    <location>
        <begin position="186"/>
        <end position="207"/>
    </location>
</feature>
<dbReference type="Gene3D" id="1.10.3730.20">
    <property type="match status" value="1"/>
</dbReference>
<keyword evidence="4 6" id="KW-1133">Transmembrane helix</keyword>
<name>D3F0M4_CONWI</name>
<feature type="transmembrane region" description="Helical" evidence="6">
    <location>
        <begin position="252"/>
        <end position="270"/>
    </location>
</feature>
<feature type="transmembrane region" description="Helical" evidence="6">
    <location>
        <begin position="41"/>
        <end position="61"/>
    </location>
</feature>
<evidence type="ECO:0000256" key="5">
    <source>
        <dbReference type="ARBA" id="ARBA00023136"/>
    </source>
</evidence>
<keyword evidence="5 6" id="KW-0472">Membrane</keyword>
<feature type="transmembrane region" description="Helical" evidence="6">
    <location>
        <begin position="276"/>
        <end position="297"/>
    </location>
</feature>
<evidence type="ECO:0000313" key="8">
    <source>
        <dbReference type="EMBL" id="ADB53958.1"/>
    </source>
</evidence>
<dbReference type="STRING" id="469383.Cwoe_5553"/>
<dbReference type="Proteomes" id="UP000008229">
    <property type="component" value="Chromosome"/>
</dbReference>
<dbReference type="AlphaFoldDB" id="D3F0M4"/>
<dbReference type="HOGENOM" id="CLU_033863_9_3_11"/>
<feature type="domain" description="EamA" evidence="7">
    <location>
        <begin position="13"/>
        <end position="146"/>
    </location>
</feature>
<organism evidence="8 9">
    <name type="scientific">Conexibacter woesei (strain DSM 14684 / CCUG 47730 / CIP 108061 / JCM 11494 / NBRC 100937 / ID131577)</name>
    <dbReference type="NCBI Taxonomy" id="469383"/>
    <lineage>
        <taxon>Bacteria</taxon>
        <taxon>Bacillati</taxon>
        <taxon>Actinomycetota</taxon>
        <taxon>Thermoleophilia</taxon>
        <taxon>Solirubrobacterales</taxon>
        <taxon>Conexibacteraceae</taxon>
        <taxon>Conexibacter</taxon>
    </lineage>
</organism>
<dbReference type="Pfam" id="PF00892">
    <property type="entry name" value="EamA"/>
    <property type="match status" value="2"/>
</dbReference>
<dbReference type="InterPro" id="IPR037185">
    <property type="entry name" value="EmrE-like"/>
</dbReference>
<sequence precursor="true">MNASPQISRERQGLLLCALAAVGFGTMGVLAKLAYAAGANVLTLLSVRFAVGALLLWAIAAHRGVARIPSRRAALGALLLGLLLYSAESGLYASALTHIDASLAELLMFTYPAIVVLAAIALRREQPSQRRVGAVAIASSGVVLVLLGGSTGAIDPVGVGLALGAALLYAVYVLSADALGGRLHPLTFAALICTGAAISFSVVGGASGSLQLGGLAGEAWLWIGVIGVASTAVGMSAFVAGVERLGPSRASIMSALDPVVAVIAGAAVFSERLGPIQIAGGLLVVSAMIVLQLPALARRRRLAIPSPDCGACAQPAPQPSAGSLALVTSERR</sequence>
<evidence type="ECO:0000313" key="9">
    <source>
        <dbReference type="Proteomes" id="UP000008229"/>
    </source>
</evidence>
<dbReference type="OrthoDB" id="6119273at2"/>
<gene>
    <name evidence="8" type="ordered locus">Cwoe_5553</name>
</gene>
<evidence type="ECO:0000256" key="3">
    <source>
        <dbReference type="ARBA" id="ARBA00022692"/>
    </source>
</evidence>
<comment type="subcellular location">
    <subcellularLocation>
        <location evidence="1">Membrane</location>
        <topology evidence="1">Multi-pass membrane protein</topology>
    </subcellularLocation>
</comment>
<feature type="transmembrane region" description="Helical" evidence="6">
    <location>
        <begin position="157"/>
        <end position="174"/>
    </location>
</feature>
<evidence type="ECO:0000256" key="6">
    <source>
        <dbReference type="SAM" id="Phobius"/>
    </source>
</evidence>
<dbReference type="SUPFAM" id="SSF103481">
    <property type="entry name" value="Multidrug resistance efflux transporter EmrE"/>
    <property type="match status" value="2"/>
</dbReference>
<dbReference type="KEGG" id="cwo:Cwoe_5553"/>
<dbReference type="PANTHER" id="PTHR32322">
    <property type="entry name" value="INNER MEMBRANE TRANSPORTER"/>
    <property type="match status" value="1"/>
</dbReference>
<dbReference type="GO" id="GO:0016020">
    <property type="term" value="C:membrane"/>
    <property type="evidence" value="ECO:0007669"/>
    <property type="project" value="UniProtKB-SubCell"/>
</dbReference>
<dbReference type="PANTHER" id="PTHR32322:SF2">
    <property type="entry name" value="EAMA DOMAIN-CONTAINING PROTEIN"/>
    <property type="match status" value="1"/>
</dbReference>